<dbReference type="Pfam" id="PF00855">
    <property type="entry name" value="PWWP"/>
    <property type="match status" value="1"/>
</dbReference>
<dbReference type="InterPro" id="IPR050701">
    <property type="entry name" value="Histone_Mod_Regulator"/>
</dbReference>
<feature type="compositionally biased region" description="Polar residues" evidence="12">
    <location>
        <begin position="1403"/>
        <end position="1426"/>
    </location>
</feature>
<protein>
    <recommendedName>
        <fullName evidence="20">Peregrin</fullName>
    </recommendedName>
</protein>
<feature type="domain" description="PWWP" evidence="16">
    <location>
        <begin position="1494"/>
        <end position="1550"/>
    </location>
</feature>
<feature type="domain" description="PHD-type" evidence="14">
    <location>
        <begin position="705"/>
        <end position="755"/>
    </location>
</feature>
<evidence type="ECO:0008006" key="20">
    <source>
        <dbReference type="Google" id="ProtNLM"/>
    </source>
</evidence>
<feature type="compositionally biased region" description="Low complexity" evidence="12">
    <location>
        <begin position="1344"/>
        <end position="1358"/>
    </location>
</feature>
<dbReference type="InterPro" id="IPR018359">
    <property type="entry name" value="Bromodomain_CS"/>
</dbReference>
<dbReference type="InterPro" id="IPR019787">
    <property type="entry name" value="Znf_PHD-finger"/>
</dbReference>
<keyword evidence="2" id="KW-0597">Phosphoprotein</keyword>
<evidence type="ECO:0000313" key="18">
    <source>
        <dbReference type="EMBL" id="KAJ1919752.1"/>
    </source>
</evidence>
<proteinExistence type="predicted"/>
<dbReference type="FunFam" id="3.30.40.10:FF:000008">
    <property type="entry name" value="Bromodomain containing 1, isoform CRA_a"/>
    <property type="match status" value="1"/>
</dbReference>
<evidence type="ECO:0000256" key="6">
    <source>
        <dbReference type="ARBA" id="ARBA00022833"/>
    </source>
</evidence>
<dbReference type="Pfam" id="PF13832">
    <property type="entry name" value="zf-HC5HC2H_2"/>
    <property type="match status" value="1"/>
</dbReference>
<dbReference type="PROSITE" id="PS01359">
    <property type="entry name" value="ZF_PHD_1"/>
    <property type="match status" value="1"/>
</dbReference>
<evidence type="ECO:0000259" key="15">
    <source>
        <dbReference type="PROSITE" id="PS50157"/>
    </source>
</evidence>
<sequence>MSQDDATPIIENNRENSCPHDTYISPKKLPTEEAIYYCPFPNCKRSCNNQRALDKHLRIIHSSNEAPTKAYIPHTTGSLTALPAPLTQLAVLNELQTDSLYKNTEISSNSTEPLWATEDWTSSRLAHSKNNNEQEQRLISTEARKFETTAPNRQVSSVVPNNHSTNNNINSIATTTTTTTTTNTNNNSNNNNNKNSDGDGDDSGIENNHFNEANIHSSEGPAMRRQAKTQRVCLRLNSRKKVAPERVGNIKKTQQRTRSDSAPVPVPDIDDIYINGRLRDSEPQSHSLRHLRHRADGSESPSLGKRTRRGRSRGDLLASSDVEDGESEFESDNAFIAADSTDEGQYESDDSISKPRLRSRDTNIIRKSRRATLRSLHLRNAQRRRVSFPMRQQSGSTNDNHHHLRRRGGRNINHINGVDGRDFQPAEESDELSNSLFDSPAEPGTDVSSNNINPESSRKSTTRINILDGNIIKRPRGRPRRLRLSTPTSSNDPPGNTQSANNNVTNQDAPLPSSFLSPTEKPREERSYVDFFPDLKLNQSLPIVDFQDKKPTKSINDSEATSEYTDATKPDHQSPALILAIKKPQTNLPVTKFHKVIDQTPIGTDVNDNNNNNNTKFSRPRTHYIRHLELTEMELADLVEYDLDEEDRAWLDLLNAERAMNEQSIVSEYTLEFLIDQIEKQWFDLVKDTQREITTIMQEQIPPEDAACAICEEEECDNSNAIVFCDGCNLAVHQDCYGIPYIPEGQWLCRKCMLSPDREPMCIFCPHKGGAFKKTTSNKWAHLLCALWIPEVCISNTVYMEPIDSVENIPRSRWKLTCNLCNTRVGACIQCSHRQCFAAFHVTCARKAHLYMKVKPDRQTNEPIFRVYCDRHTPHNYTQKIELNAPSKALHASQNSKSSSTRNSILAILKNNRKSLSPTTPKGKKGLESPRSPRTPQARRGSLSFTKSPLSPGSARMYMHSLSPRSPLEVSHTKPELDSLEATLQYFDPNAPVINQFVFHNVLSRIPARPAVSNKTSLLTQVCQYWALKRKAHHGAPLLKRLHLEPWTASATQQKELEVAQEKQQKVILALRTDLEKVRMLAEIIKRREKEKLKRVRLQMEYWQFVLTPLAQLLLPCLETIQKSDPRGAFAQPVSTNEAPDYYHVIQNPMDFGTMKDRISKLHYHTPEQFEDDINLVIKNCQSYNPPNTYHHMLAGRVRRTANKAIKNLKEIYEKLPVNYDTGHLMVEPDMRMWSYNLEPLGPPPKTEDSGHEGENENSSDDKNPDKNTPSGDKKDDGSENGDSISKDKSKDIKSESSKKRGRRAASSEEVLSTPASELGEHQPQHMDSPAGRTRNRTMLVLDTPSSTSRATRAAEATNNKAPQKYRKKGMLGWVWVSDNEDPSGSGTDGDVKEPETPLPRLRSSTIMSPTNSSFSRTPTSAMDSSRTLKRQASEVSDNHNNGDNLDNISVTSSSVPPSNKRAKKAPSTKEQMKVVATSLPVAKYEDSPGKWPLGTLVWAKMVSYPWFPAEIYNPEDPKIPDEVHEDRQISEELDLLVYFFDHVQAHRTWKWVTEKNVVQLGVNLRADESYLRPRTQRTKNMAGTVRTAYKLACETVGITPLKTIAPKKTPAGKR</sequence>
<feature type="compositionally biased region" description="Polar residues" evidence="12">
    <location>
        <begin position="205"/>
        <end position="217"/>
    </location>
</feature>
<evidence type="ECO:0000256" key="1">
    <source>
        <dbReference type="ARBA" id="ARBA00004123"/>
    </source>
</evidence>
<feature type="compositionally biased region" description="Basic and acidic residues" evidence="12">
    <location>
        <begin position="1246"/>
        <end position="1278"/>
    </location>
</feature>
<dbReference type="Pfam" id="PF13831">
    <property type="entry name" value="PHD_2"/>
    <property type="match status" value="1"/>
</dbReference>
<dbReference type="SUPFAM" id="SSF57903">
    <property type="entry name" value="FYVE/PHD zinc finger"/>
    <property type="match status" value="1"/>
</dbReference>
<dbReference type="PROSITE" id="PS00633">
    <property type="entry name" value="BROMODOMAIN_1"/>
    <property type="match status" value="1"/>
</dbReference>
<dbReference type="SMART" id="SM00249">
    <property type="entry name" value="PHD"/>
    <property type="match status" value="2"/>
</dbReference>
<evidence type="ECO:0000256" key="2">
    <source>
        <dbReference type="ARBA" id="ARBA00022553"/>
    </source>
</evidence>
<keyword evidence="4" id="KW-0677">Repeat</keyword>
<dbReference type="SMART" id="SM00293">
    <property type="entry name" value="PWWP"/>
    <property type="match status" value="1"/>
</dbReference>
<dbReference type="PRINTS" id="PR00503">
    <property type="entry name" value="BROMODOMAIN"/>
</dbReference>
<keyword evidence="5 11" id="KW-0863">Zinc-finger</keyword>
<feature type="compositionally biased region" description="Polar residues" evidence="12">
    <location>
        <begin position="446"/>
        <end position="455"/>
    </location>
</feature>
<dbReference type="InterPro" id="IPR013083">
    <property type="entry name" value="Znf_RING/FYVE/PHD"/>
</dbReference>
<feature type="compositionally biased region" description="Basic residues" evidence="12">
    <location>
        <begin position="473"/>
        <end position="483"/>
    </location>
</feature>
<evidence type="ECO:0000259" key="16">
    <source>
        <dbReference type="PROSITE" id="PS50812"/>
    </source>
</evidence>
<dbReference type="InterPro" id="IPR000313">
    <property type="entry name" value="PWWP_dom"/>
</dbReference>
<comment type="caution">
    <text evidence="18">The sequence shown here is derived from an EMBL/GenBank/DDBJ whole genome shotgun (WGS) entry which is preliminary data.</text>
</comment>
<feature type="region of interest" description="Disordered" evidence="12">
    <location>
        <begin position="909"/>
        <end position="959"/>
    </location>
</feature>
<feature type="domain" description="Bromo" evidence="13">
    <location>
        <begin position="1122"/>
        <end position="1192"/>
    </location>
</feature>
<feature type="compositionally biased region" description="Acidic residues" evidence="12">
    <location>
        <begin position="321"/>
        <end position="331"/>
    </location>
</feature>
<feature type="compositionally biased region" description="Polar residues" evidence="12">
    <location>
        <begin position="553"/>
        <end position="565"/>
    </location>
</feature>
<evidence type="ECO:0000256" key="9">
    <source>
        <dbReference type="ARBA" id="ARBA00023242"/>
    </source>
</evidence>
<evidence type="ECO:0000256" key="12">
    <source>
        <dbReference type="SAM" id="MobiDB-lite"/>
    </source>
</evidence>
<dbReference type="SMART" id="SM00355">
    <property type="entry name" value="ZnF_C2H2"/>
    <property type="match status" value="1"/>
</dbReference>
<dbReference type="Gene3D" id="3.30.40.10">
    <property type="entry name" value="Zinc/RING finger domain, C3HC4 (zinc finger)"/>
    <property type="match status" value="2"/>
</dbReference>
<gene>
    <name evidence="18" type="ORF">H4219_001781</name>
</gene>
<evidence type="ECO:0000256" key="5">
    <source>
        <dbReference type="ARBA" id="ARBA00022771"/>
    </source>
</evidence>
<feature type="domain" description="C2H2-type" evidence="15">
    <location>
        <begin position="36"/>
        <end position="66"/>
    </location>
</feature>
<evidence type="ECO:0000259" key="17">
    <source>
        <dbReference type="PROSITE" id="PS51805"/>
    </source>
</evidence>
<organism evidence="18 19">
    <name type="scientific">Mycoemilia scoparia</name>
    <dbReference type="NCBI Taxonomy" id="417184"/>
    <lineage>
        <taxon>Eukaryota</taxon>
        <taxon>Fungi</taxon>
        <taxon>Fungi incertae sedis</taxon>
        <taxon>Zoopagomycota</taxon>
        <taxon>Kickxellomycotina</taxon>
        <taxon>Kickxellomycetes</taxon>
        <taxon>Kickxellales</taxon>
        <taxon>Kickxellaceae</taxon>
        <taxon>Mycoemilia</taxon>
    </lineage>
</organism>
<evidence type="ECO:0000256" key="7">
    <source>
        <dbReference type="ARBA" id="ARBA00022990"/>
    </source>
</evidence>
<feature type="compositionally biased region" description="Basic and acidic residues" evidence="12">
    <location>
        <begin position="1285"/>
        <end position="1299"/>
    </location>
</feature>
<dbReference type="InterPro" id="IPR001965">
    <property type="entry name" value="Znf_PHD"/>
</dbReference>
<dbReference type="InterPro" id="IPR019786">
    <property type="entry name" value="Zinc_finger_PHD-type_CS"/>
</dbReference>
<feature type="region of interest" description="Disordered" evidence="12">
    <location>
        <begin position="549"/>
        <end position="571"/>
    </location>
</feature>
<dbReference type="Gene3D" id="1.20.920.10">
    <property type="entry name" value="Bromodomain-like"/>
    <property type="match status" value="1"/>
</dbReference>
<accession>A0A9W8A7C3</accession>
<evidence type="ECO:0000256" key="8">
    <source>
        <dbReference type="ARBA" id="ARBA00023117"/>
    </source>
</evidence>
<dbReference type="InterPro" id="IPR034732">
    <property type="entry name" value="EPHD"/>
</dbReference>
<keyword evidence="8 10" id="KW-0103">Bromodomain</keyword>
<keyword evidence="9" id="KW-0539">Nucleus</keyword>
<dbReference type="CDD" id="cd04369">
    <property type="entry name" value="Bromodomain"/>
    <property type="match status" value="1"/>
</dbReference>
<dbReference type="CDD" id="cd15572">
    <property type="entry name" value="PHD_BRPF"/>
    <property type="match status" value="1"/>
</dbReference>
<feature type="region of interest" description="Disordered" evidence="12">
    <location>
        <begin position="145"/>
        <end position="363"/>
    </location>
</feature>
<dbReference type="InterPro" id="IPR011011">
    <property type="entry name" value="Znf_FYVE_PHD"/>
</dbReference>
<keyword evidence="3" id="KW-0479">Metal-binding</keyword>
<dbReference type="PROSITE" id="PS50157">
    <property type="entry name" value="ZINC_FINGER_C2H2_2"/>
    <property type="match status" value="1"/>
</dbReference>
<dbReference type="CDD" id="cd05839">
    <property type="entry name" value="PWWP_BRPF"/>
    <property type="match status" value="1"/>
</dbReference>
<feature type="region of interest" description="Disordered" evidence="12">
    <location>
        <begin position="1237"/>
        <end position="1472"/>
    </location>
</feature>
<evidence type="ECO:0000256" key="10">
    <source>
        <dbReference type="PROSITE-ProRule" id="PRU00035"/>
    </source>
</evidence>
<feature type="compositionally biased region" description="Acidic residues" evidence="12">
    <location>
        <begin position="340"/>
        <end position="350"/>
    </location>
</feature>
<evidence type="ECO:0000259" key="13">
    <source>
        <dbReference type="PROSITE" id="PS50014"/>
    </source>
</evidence>
<dbReference type="PROSITE" id="PS50016">
    <property type="entry name" value="ZF_PHD_2"/>
    <property type="match status" value="1"/>
</dbReference>
<dbReference type="SMART" id="SM00297">
    <property type="entry name" value="BROMO"/>
    <property type="match status" value="1"/>
</dbReference>
<dbReference type="PROSITE" id="PS50014">
    <property type="entry name" value="BROMODOMAIN_2"/>
    <property type="match status" value="1"/>
</dbReference>
<evidence type="ECO:0000256" key="4">
    <source>
        <dbReference type="ARBA" id="ARBA00022737"/>
    </source>
</evidence>
<dbReference type="GO" id="GO:0006325">
    <property type="term" value="P:chromatin organization"/>
    <property type="evidence" value="ECO:0007669"/>
    <property type="project" value="UniProtKB-ARBA"/>
</dbReference>
<dbReference type="Gene3D" id="2.30.30.140">
    <property type="match status" value="1"/>
</dbReference>
<keyword evidence="7" id="KW-0007">Acetylation</keyword>
<feature type="domain" description="PHD-type" evidence="17">
    <location>
        <begin position="759"/>
        <end position="873"/>
    </location>
</feature>
<feature type="compositionally biased region" description="Polar residues" evidence="12">
    <location>
        <begin position="491"/>
        <end position="508"/>
    </location>
</feature>
<dbReference type="Proteomes" id="UP001150538">
    <property type="component" value="Unassembled WGS sequence"/>
</dbReference>
<evidence type="ECO:0000256" key="3">
    <source>
        <dbReference type="ARBA" id="ARBA00022723"/>
    </source>
</evidence>
<evidence type="ECO:0000313" key="19">
    <source>
        <dbReference type="Proteomes" id="UP001150538"/>
    </source>
</evidence>
<feature type="compositionally biased region" description="Polar residues" evidence="12">
    <location>
        <begin position="1434"/>
        <end position="1458"/>
    </location>
</feature>
<dbReference type="PROSITE" id="PS51805">
    <property type="entry name" value="EPHD"/>
    <property type="match status" value="1"/>
</dbReference>
<dbReference type="InterPro" id="IPR036427">
    <property type="entry name" value="Bromodomain-like_sf"/>
</dbReference>
<dbReference type="Pfam" id="PF00439">
    <property type="entry name" value="Bromodomain"/>
    <property type="match status" value="1"/>
</dbReference>
<reference evidence="18" key="1">
    <citation type="submission" date="2022-07" db="EMBL/GenBank/DDBJ databases">
        <title>Phylogenomic reconstructions and comparative analyses of Kickxellomycotina fungi.</title>
        <authorList>
            <person name="Reynolds N.K."/>
            <person name="Stajich J.E."/>
            <person name="Barry K."/>
            <person name="Grigoriev I.V."/>
            <person name="Crous P."/>
            <person name="Smith M.E."/>
        </authorList>
    </citation>
    <scope>NUCLEOTIDE SEQUENCE</scope>
    <source>
        <strain evidence="18">NBRC 100468</strain>
    </source>
</reference>
<evidence type="ECO:0000256" key="11">
    <source>
        <dbReference type="PROSITE-ProRule" id="PRU00042"/>
    </source>
</evidence>
<feature type="region of interest" description="Disordered" evidence="12">
    <location>
        <begin position="381"/>
        <end position="525"/>
    </location>
</feature>
<feature type="compositionally biased region" description="Polar residues" evidence="12">
    <location>
        <begin position="149"/>
        <end position="160"/>
    </location>
</feature>
<dbReference type="PROSITE" id="PS00028">
    <property type="entry name" value="ZINC_FINGER_C2H2_1"/>
    <property type="match status" value="1"/>
</dbReference>
<dbReference type="SUPFAM" id="SSF63748">
    <property type="entry name" value="Tudor/PWWP/MBT"/>
    <property type="match status" value="1"/>
</dbReference>
<comment type="subcellular location">
    <subcellularLocation>
        <location evidence="1">Nucleus</location>
    </subcellularLocation>
</comment>
<dbReference type="EMBL" id="JANBPU010000022">
    <property type="protein sequence ID" value="KAJ1919752.1"/>
    <property type="molecule type" value="Genomic_DNA"/>
</dbReference>
<dbReference type="SUPFAM" id="SSF47370">
    <property type="entry name" value="Bromodomain"/>
    <property type="match status" value="1"/>
</dbReference>
<dbReference type="GO" id="GO:0008270">
    <property type="term" value="F:zinc ion binding"/>
    <property type="evidence" value="ECO:0007669"/>
    <property type="project" value="UniProtKB-KW"/>
</dbReference>
<dbReference type="OrthoDB" id="20839at2759"/>
<dbReference type="PANTHER" id="PTHR13793:SF107">
    <property type="entry name" value="BROMODOMAIN-CONTAINING PROTEIN HOMOLOG"/>
    <property type="match status" value="1"/>
</dbReference>
<evidence type="ECO:0000259" key="14">
    <source>
        <dbReference type="PROSITE" id="PS50016"/>
    </source>
</evidence>
<feature type="compositionally biased region" description="Low complexity" evidence="12">
    <location>
        <begin position="161"/>
        <end position="195"/>
    </location>
</feature>
<dbReference type="InterPro" id="IPR013087">
    <property type="entry name" value="Znf_C2H2_type"/>
</dbReference>
<dbReference type="InterPro" id="IPR001487">
    <property type="entry name" value="Bromodomain"/>
</dbReference>
<dbReference type="FunFam" id="3.30.40.10:FF:000007">
    <property type="entry name" value="Bromodomain containing 1, isoform CRA_b"/>
    <property type="match status" value="1"/>
</dbReference>
<dbReference type="InterPro" id="IPR019542">
    <property type="entry name" value="Enhancer_polycomb-like_N"/>
</dbReference>
<dbReference type="PROSITE" id="PS50812">
    <property type="entry name" value="PWWP"/>
    <property type="match status" value="1"/>
</dbReference>
<name>A0A9W8A7C3_9FUNG</name>
<dbReference type="GO" id="GO:0005634">
    <property type="term" value="C:nucleus"/>
    <property type="evidence" value="ECO:0007669"/>
    <property type="project" value="UniProtKB-SubCell"/>
</dbReference>
<dbReference type="Pfam" id="PF10513">
    <property type="entry name" value="EPL1"/>
    <property type="match status" value="1"/>
</dbReference>
<dbReference type="GO" id="GO:0006357">
    <property type="term" value="P:regulation of transcription by RNA polymerase II"/>
    <property type="evidence" value="ECO:0007669"/>
    <property type="project" value="TreeGrafter"/>
</dbReference>
<keyword evidence="19" id="KW-1185">Reference proteome</keyword>
<keyword evidence="6" id="KW-0862">Zinc</keyword>
<dbReference type="PANTHER" id="PTHR13793">
    <property type="entry name" value="PHD FINGER PROTEINS"/>
    <property type="match status" value="1"/>
</dbReference>